<protein>
    <submittedName>
        <fullName evidence="3">Proton_antipo_M domain-containing protein</fullName>
    </submittedName>
</protein>
<dbReference type="WBParaSite" id="HPLM_0001390401-mRNA-1">
    <property type="protein sequence ID" value="HPLM_0001390401-mRNA-1"/>
    <property type="gene ID" value="HPLM_0001390401"/>
</dbReference>
<dbReference type="Proteomes" id="UP000268014">
    <property type="component" value="Unassembled WGS sequence"/>
</dbReference>
<accession>A0A158QQ35</accession>
<keyword evidence="2" id="KW-1185">Reference proteome</keyword>
<proteinExistence type="predicted"/>
<dbReference type="AlphaFoldDB" id="A0A158QQ35"/>
<dbReference type="EMBL" id="UZAF01018377">
    <property type="protein sequence ID" value="VDO51005.1"/>
    <property type="molecule type" value="Genomic_DNA"/>
</dbReference>
<dbReference type="STRING" id="6290.A0A158QQ35"/>
<evidence type="ECO:0000313" key="1">
    <source>
        <dbReference type="EMBL" id="VDO51005.1"/>
    </source>
</evidence>
<organism evidence="3">
    <name type="scientific">Haemonchus placei</name>
    <name type="common">Barber's pole worm</name>
    <dbReference type="NCBI Taxonomy" id="6290"/>
    <lineage>
        <taxon>Eukaryota</taxon>
        <taxon>Metazoa</taxon>
        <taxon>Ecdysozoa</taxon>
        <taxon>Nematoda</taxon>
        <taxon>Chromadorea</taxon>
        <taxon>Rhabditida</taxon>
        <taxon>Rhabditina</taxon>
        <taxon>Rhabditomorpha</taxon>
        <taxon>Strongyloidea</taxon>
        <taxon>Trichostrongylidae</taxon>
        <taxon>Haemonchus</taxon>
    </lineage>
</organism>
<evidence type="ECO:0000313" key="3">
    <source>
        <dbReference type="WBParaSite" id="HPLM_0001390401-mRNA-1"/>
    </source>
</evidence>
<reference evidence="3" key="1">
    <citation type="submission" date="2016-04" db="UniProtKB">
        <authorList>
            <consortium name="WormBaseParasite"/>
        </authorList>
    </citation>
    <scope>IDENTIFICATION</scope>
</reference>
<sequence>MVEIAILIIAHAHHVGTAVVGIFRMADCFTKLLWPAYVRERLSSTYSYLAGSLAVTAASGVAASRNAAIMRLTQTGGIMVGCRRPDCNRPLFGSSASIAAVHPEFSGYVYRDVDMCKATRTDQLRSTVLS</sequence>
<evidence type="ECO:0000313" key="2">
    <source>
        <dbReference type="Proteomes" id="UP000268014"/>
    </source>
</evidence>
<gene>
    <name evidence="1" type="ORF">HPLM_LOCUS13896</name>
</gene>
<name>A0A158QQ35_HAEPC</name>
<dbReference type="OrthoDB" id="6285520at2759"/>
<reference evidence="1 2" key="2">
    <citation type="submission" date="2018-11" db="EMBL/GenBank/DDBJ databases">
        <authorList>
            <consortium name="Pathogen Informatics"/>
        </authorList>
    </citation>
    <scope>NUCLEOTIDE SEQUENCE [LARGE SCALE GENOMIC DNA]</scope>
    <source>
        <strain evidence="1 2">MHpl1</strain>
    </source>
</reference>